<evidence type="ECO:0000313" key="3">
    <source>
        <dbReference type="Proteomes" id="UP000244722"/>
    </source>
</evidence>
<gene>
    <name evidence="2" type="ORF">B9Z19DRAFT_1066944</name>
</gene>
<evidence type="ECO:0000256" key="1">
    <source>
        <dbReference type="SAM" id="MobiDB-lite"/>
    </source>
</evidence>
<dbReference type="AlphaFoldDB" id="A0A2T6ZKW0"/>
<reference evidence="2 3" key="1">
    <citation type="submission" date="2017-04" db="EMBL/GenBank/DDBJ databases">
        <title>Draft genome sequence of Tuber borchii Vittad., a whitish edible truffle.</title>
        <authorList>
            <consortium name="DOE Joint Genome Institute"/>
            <person name="Murat C."/>
            <person name="Kuo A."/>
            <person name="Barry K.W."/>
            <person name="Clum A."/>
            <person name="Dockter R.B."/>
            <person name="Fauchery L."/>
            <person name="Iotti M."/>
            <person name="Kohler A."/>
            <person name="Labutti K."/>
            <person name="Lindquist E.A."/>
            <person name="Lipzen A."/>
            <person name="Ohm R.A."/>
            <person name="Wang M."/>
            <person name="Grigoriev I.V."/>
            <person name="Zambonelli A."/>
            <person name="Martin F.M."/>
        </authorList>
    </citation>
    <scope>NUCLEOTIDE SEQUENCE [LARGE SCALE GENOMIC DNA]</scope>
    <source>
        <strain evidence="2 3">Tbo3840</strain>
    </source>
</reference>
<accession>A0A2T6ZKW0</accession>
<protein>
    <submittedName>
        <fullName evidence="2">Uncharacterized protein</fullName>
    </submittedName>
</protein>
<comment type="caution">
    <text evidence="2">The sequence shown here is derived from an EMBL/GenBank/DDBJ whole genome shotgun (WGS) entry which is preliminary data.</text>
</comment>
<proteinExistence type="predicted"/>
<feature type="region of interest" description="Disordered" evidence="1">
    <location>
        <begin position="67"/>
        <end position="94"/>
    </location>
</feature>
<evidence type="ECO:0000313" key="2">
    <source>
        <dbReference type="EMBL" id="PUU76054.1"/>
    </source>
</evidence>
<sequence length="199" mass="22466">MHSKVALKAAFRPTTIPIFPTSSYTLSPHLLHRPTPFPTSLALFTTPRPHFLVRLVHFPTFPNGFSHKRTSNLKEEKGNWEGESGKGPQGKKGAPISEVALSTDEVLTILENYPLTNRPGYRKIFIDIKMELRIMESIDAQSVLYSLQSRAQQSELENQLRTMEARAEAKITSGLERLRFEIGNGCLQHAEEPNKITKK</sequence>
<feature type="compositionally biased region" description="Basic and acidic residues" evidence="1">
    <location>
        <begin position="72"/>
        <end position="84"/>
    </location>
</feature>
<dbReference type="Proteomes" id="UP000244722">
    <property type="component" value="Unassembled WGS sequence"/>
</dbReference>
<keyword evidence="3" id="KW-1185">Reference proteome</keyword>
<organism evidence="2 3">
    <name type="scientific">Tuber borchii</name>
    <name type="common">White truffle</name>
    <dbReference type="NCBI Taxonomy" id="42251"/>
    <lineage>
        <taxon>Eukaryota</taxon>
        <taxon>Fungi</taxon>
        <taxon>Dikarya</taxon>
        <taxon>Ascomycota</taxon>
        <taxon>Pezizomycotina</taxon>
        <taxon>Pezizomycetes</taxon>
        <taxon>Pezizales</taxon>
        <taxon>Tuberaceae</taxon>
        <taxon>Tuber</taxon>
    </lineage>
</organism>
<dbReference type="EMBL" id="NESQ01000205">
    <property type="protein sequence ID" value="PUU76054.1"/>
    <property type="molecule type" value="Genomic_DNA"/>
</dbReference>
<name>A0A2T6ZKW0_TUBBO</name>